<proteinExistence type="inferred from homology"/>
<keyword evidence="1" id="KW-0560">Oxidoreductase</keyword>
<dbReference type="Proteomes" id="UP000807469">
    <property type="component" value="Unassembled WGS sequence"/>
</dbReference>
<evidence type="ECO:0000256" key="2">
    <source>
        <dbReference type="RuleBase" id="RU000363"/>
    </source>
</evidence>
<evidence type="ECO:0000256" key="1">
    <source>
        <dbReference type="ARBA" id="ARBA00023002"/>
    </source>
</evidence>
<dbReference type="AlphaFoldDB" id="A0A9P5Z697"/>
<dbReference type="SUPFAM" id="SSF51735">
    <property type="entry name" value="NAD(P)-binding Rossmann-fold domains"/>
    <property type="match status" value="1"/>
</dbReference>
<dbReference type="Pfam" id="PF00106">
    <property type="entry name" value="adh_short"/>
    <property type="match status" value="1"/>
</dbReference>
<name>A0A9P5Z697_9AGAR</name>
<sequence length="285" mass="31782">MTVPDEDRTKEALERVEREGREPGLGEVLWHELDLRDPRNAKGSAERFIEKEKRLDILVNNAALLQNTRITDLGNPQLNVDGVQDNMAINYLGPFVFTQTLLPLLESTAADGSDVRIVNVGSDGHKDVSYLDYSSKEAWNHKFRWTMLPTLERYKFSKLAVHLWTNNLAKRLTADKSKVLVLLVHPGAILSDGAIRSLKTLPVPKFWIWLLGTMMYSQEQGAFTTVFAAGAPRDNAEISHGAYIFPPNVAVVQAPGALDEARQKQLFEVTKEILNSAGVSVKGFT</sequence>
<evidence type="ECO:0000313" key="4">
    <source>
        <dbReference type="EMBL" id="KAF9482397.1"/>
    </source>
</evidence>
<protein>
    <submittedName>
        <fullName evidence="4">NAD(P)-binding protein</fullName>
    </submittedName>
</protein>
<dbReference type="InterPro" id="IPR036291">
    <property type="entry name" value="NAD(P)-bd_dom_sf"/>
</dbReference>
<gene>
    <name evidence="4" type="ORF">BDN70DRAFT_892613</name>
</gene>
<evidence type="ECO:0000313" key="5">
    <source>
        <dbReference type="Proteomes" id="UP000807469"/>
    </source>
</evidence>
<feature type="region of interest" description="Disordered" evidence="3">
    <location>
        <begin position="1"/>
        <end position="22"/>
    </location>
</feature>
<accession>A0A9P5Z697</accession>
<dbReference type="InterPro" id="IPR002347">
    <property type="entry name" value="SDR_fam"/>
</dbReference>
<reference evidence="4" key="1">
    <citation type="submission" date="2020-11" db="EMBL/GenBank/DDBJ databases">
        <authorList>
            <consortium name="DOE Joint Genome Institute"/>
            <person name="Ahrendt S."/>
            <person name="Riley R."/>
            <person name="Andreopoulos W."/>
            <person name="Labutti K."/>
            <person name="Pangilinan J."/>
            <person name="Ruiz-Duenas F.J."/>
            <person name="Barrasa J.M."/>
            <person name="Sanchez-Garcia M."/>
            <person name="Camarero S."/>
            <person name="Miyauchi S."/>
            <person name="Serrano A."/>
            <person name="Linde D."/>
            <person name="Babiker R."/>
            <person name="Drula E."/>
            <person name="Ayuso-Fernandez I."/>
            <person name="Pacheco R."/>
            <person name="Padilla G."/>
            <person name="Ferreira P."/>
            <person name="Barriuso J."/>
            <person name="Kellner H."/>
            <person name="Castanera R."/>
            <person name="Alfaro M."/>
            <person name="Ramirez L."/>
            <person name="Pisabarro A.G."/>
            <person name="Kuo A."/>
            <person name="Tritt A."/>
            <person name="Lipzen A."/>
            <person name="He G."/>
            <person name="Yan M."/>
            <person name="Ng V."/>
            <person name="Cullen D."/>
            <person name="Martin F."/>
            <person name="Rosso M.-N."/>
            <person name="Henrissat B."/>
            <person name="Hibbett D."/>
            <person name="Martinez A.T."/>
            <person name="Grigoriev I.V."/>
        </authorList>
    </citation>
    <scope>NUCLEOTIDE SEQUENCE</scope>
    <source>
        <strain evidence="4">CIRM-BRFM 674</strain>
    </source>
</reference>
<dbReference type="EMBL" id="MU155166">
    <property type="protein sequence ID" value="KAF9482397.1"/>
    <property type="molecule type" value="Genomic_DNA"/>
</dbReference>
<dbReference type="PRINTS" id="PR00080">
    <property type="entry name" value="SDRFAMILY"/>
</dbReference>
<dbReference type="Gene3D" id="3.40.50.720">
    <property type="entry name" value="NAD(P)-binding Rossmann-like Domain"/>
    <property type="match status" value="1"/>
</dbReference>
<evidence type="ECO:0000256" key="3">
    <source>
        <dbReference type="SAM" id="MobiDB-lite"/>
    </source>
</evidence>
<dbReference type="OrthoDB" id="191139at2759"/>
<comment type="caution">
    <text evidence="4">The sequence shown here is derived from an EMBL/GenBank/DDBJ whole genome shotgun (WGS) entry which is preliminary data.</text>
</comment>
<keyword evidence="5" id="KW-1185">Reference proteome</keyword>
<comment type="similarity">
    <text evidence="2">Belongs to the short-chain dehydrogenases/reductases (SDR) family.</text>
</comment>
<dbReference type="PANTHER" id="PTHR43157">
    <property type="entry name" value="PHOSPHATIDYLINOSITOL-GLYCAN BIOSYNTHESIS CLASS F PROTEIN-RELATED"/>
    <property type="match status" value="1"/>
</dbReference>
<organism evidence="4 5">
    <name type="scientific">Pholiota conissans</name>
    <dbReference type="NCBI Taxonomy" id="109636"/>
    <lineage>
        <taxon>Eukaryota</taxon>
        <taxon>Fungi</taxon>
        <taxon>Dikarya</taxon>
        <taxon>Basidiomycota</taxon>
        <taxon>Agaricomycotina</taxon>
        <taxon>Agaricomycetes</taxon>
        <taxon>Agaricomycetidae</taxon>
        <taxon>Agaricales</taxon>
        <taxon>Agaricineae</taxon>
        <taxon>Strophariaceae</taxon>
        <taxon>Pholiota</taxon>
    </lineage>
</organism>
<dbReference type="PANTHER" id="PTHR43157:SF31">
    <property type="entry name" value="PHOSPHATIDYLINOSITOL-GLYCAN BIOSYNTHESIS CLASS F PROTEIN"/>
    <property type="match status" value="1"/>
</dbReference>
<dbReference type="GO" id="GO:0016491">
    <property type="term" value="F:oxidoreductase activity"/>
    <property type="evidence" value="ECO:0007669"/>
    <property type="project" value="UniProtKB-KW"/>
</dbReference>